<organism evidence="2 3">
    <name type="scientific">Plakobranchus ocellatus</name>
    <dbReference type="NCBI Taxonomy" id="259542"/>
    <lineage>
        <taxon>Eukaryota</taxon>
        <taxon>Metazoa</taxon>
        <taxon>Spiralia</taxon>
        <taxon>Lophotrochozoa</taxon>
        <taxon>Mollusca</taxon>
        <taxon>Gastropoda</taxon>
        <taxon>Heterobranchia</taxon>
        <taxon>Euthyneura</taxon>
        <taxon>Panpulmonata</taxon>
        <taxon>Sacoglossa</taxon>
        <taxon>Placobranchoidea</taxon>
        <taxon>Plakobranchidae</taxon>
        <taxon>Plakobranchus</taxon>
    </lineage>
</organism>
<keyword evidence="3" id="KW-1185">Reference proteome</keyword>
<feature type="compositionally biased region" description="Low complexity" evidence="1">
    <location>
        <begin position="119"/>
        <end position="133"/>
    </location>
</feature>
<evidence type="ECO:0000313" key="2">
    <source>
        <dbReference type="EMBL" id="GFO25052.1"/>
    </source>
</evidence>
<feature type="compositionally biased region" description="Basic and acidic residues" evidence="1">
    <location>
        <begin position="21"/>
        <end position="30"/>
    </location>
</feature>
<feature type="region of interest" description="Disordered" evidence="1">
    <location>
        <begin position="1"/>
        <end position="48"/>
    </location>
</feature>
<comment type="caution">
    <text evidence="2">The sequence shown here is derived from an EMBL/GenBank/DDBJ whole genome shotgun (WGS) entry which is preliminary data.</text>
</comment>
<evidence type="ECO:0000256" key="1">
    <source>
        <dbReference type="SAM" id="MobiDB-lite"/>
    </source>
</evidence>
<gene>
    <name evidence="2" type="ORF">PoB_005155700</name>
</gene>
<reference evidence="2 3" key="1">
    <citation type="journal article" date="2021" name="Elife">
        <title>Chloroplast acquisition without the gene transfer in kleptoplastic sea slugs, Plakobranchus ocellatus.</title>
        <authorList>
            <person name="Maeda T."/>
            <person name="Takahashi S."/>
            <person name="Yoshida T."/>
            <person name="Shimamura S."/>
            <person name="Takaki Y."/>
            <person name="Nagai Y."/>
            <person name="Toyoda A."/>
            <person name="Suzuki Y."/>
            <person name="Arimoto A."/>
            <person name="Ishii H."/>
            <person name="Satoh N."/>
            <person name="Nishiyama T."/>
            <person name="Hasebe M."/>
            <person name="Maruyama T."/>
            <person name="Minagawa J."/>
            <person name="Obokata J."/>
            <person name="Shigenobu S."/>
        </authorList>
    </citation>
    <scope>NUCLEOTIDE SEQUENCE [LARGE SCALE GENOMIC DNA]</scope>
</reference>
<dbReference type="EMBL" id="BLXT01005682">
    <property type="protein sequence ID" value="GFO25052.1"/>
    <property type="molecule type" value="Genomic_DNA"/>
</dbReference>
<proteinExistence type="predicted"/>
<feature type="region of interest" description="Disordered" evidence="1">
    <location>
        <begin position="75"/>
        <end position="147"/>
    </location>
</feature>
<feature type="compositionally biased region" description="Polar residues" evidence="1">
    <location>
        <begin position="75"/>
        <end position="91"/>
    </location>
</feature>
<dbReference type="AlphaFoldDB" id="A0AAV4C189"/>
<protein>
    <submittedName>
        <fullName evidence="2">Uncharacterized protein</fullName>
    </submittedName>
</protein>
<name>A0AAV4C189_9GAST</name>
<dbReference type="Proteomes" id="UP000735302">
    <property type="component" value="Unassembled WGS sequence"/>
</dbReference>
<accession>A0AAV4C189</accession>
<feature type="compositionally biased region" description="Low complexity" evidence="1">
    <location>
        <begin position="7"/>
        <end position="19"/>
    </location>
</feature>
<sequence>MSNTDQSVSSESSGTASGSRNNDKDNKIRTGENGIKPPERNCTVRGINDQQTRAVLLKKQQLTLEKCIDICRSAENTKTQGNAPQEPNQRVDSVVSRPKWEPTTLRKPKSSNNSRTNIPSQAQRQARSTQTQPKANHCGYYGYSLNI</sequence>
<evidence type="ECO:0000313" key="3">
    <source>
        <dbReference type="Proteomes" id="UP000735302"/>
    </source>
</evidence>